<feature type="compositionally biased region" description="Polar residues" evidence="11">
    <location>
        <begin position="1266"/>
        <end position="1277"/>
    </location>
</feature>
<dbReference type="AlphaFoldDB" id="A0A7R9Q0D5"/>
<dbReference type="InterPro" id="IPR051969">
    <property type="entry name" value="Zinc-finger_DNA-bd_regulators"/>
</dbReference>
<dbReference type="PANTHER" id="PTHR45944:SF2">
    <property type="entry name" value="SCHNURRI, ISOFORM F"/>
    <property type="match status" value="1"/>
</dbReference>
<evidence type="ECO:0000256" key="1">
    <source>
        <dbReference type="ARBA" id="ARBA00004123"/>
    </source>
</evidence>
<feature type="compositionally biased region" description="Polar residues" evidence="11">
    <location>
        <begin position="662"/>
        <end position="671"/>
    </location>
</feature>
<evidence type="ECO:0000313" key="14">
    <source>
        <dbReference type="Proteomes" id="UP000759131"/>
    </source>
</evidence>
<feature type="compositionally biased region" description="Polar residues" evidence="11">
    <location>
        <begin position="1244"/>
        <end position="1254"/>
    </location>
</feature>
<feature type="non-terminal residue" evidence="13">
    <location>
        <position position="1277"/>
    </location>
</feature>
<feature type="compositionally biased region" description="Acidic residues" evidence="11">
    <location>
        <begin position="572"/>
        <end position="595"/>
    </location>
</feature>
<feature type="compositionally biased region" description="Basic and acidic residues" evidence="11">
    <location>
        <begin position="759"/>
        <end position="772"/>
    </location>
</feature>
<feature type="region of interest" description="Disordered" evidence="11">
    <location>
        <begin position="569"/>
        <end position="595"/>
    </location>
</feature>
<evidence type="ECO:0000256" key="5">
    <source>
        <dbReference type="ARBA" id="ARBA00022833"/>
    </source>
</evidence>
<feature type="non-terminal residue" evidence="13">
    <location>
        <position position="1"/>
    </location>
</feature>
<feature type="compositionally biased region" description="Basic and acidic residues" evidence="11">
    <location>
        <begin position="672"/>
        <end position="713"/>
    </location>
</feature>
<keyword evidence="3" id="KW-0677">Repeat</keyword>
<evidence type="ECO:0000256" key="10">
    <source>
        <dbReference type="SAM" id="Coils"/>
    </source>
</evidence>
<keyword evidence="4 9" id="KW-0863">Zinc-finger</keyword>
<dbReference type="PANTHER" id="PTHR45944">
    <property type="entry name" value="SCHNURRI, ISOFORM F"/>
    <property type="match status" value="1"/>
</dbReference>
<dbReference type="OrthoDB" id="10042249at2759"/>
<evidence type="ECO:0000256" key="4">
    <source>
        <dbReference type="ARBA" id="ARBA00022771"/>
    </source>
</evidence>
<evidence type="ECO:0000256" key="3">
    <source>
        <dbReference type="ARBA" id="ARBA00022737"/>
    </source>
</evidence>
<dbReference type="PROSITE" id="PS00028">
    <property type="entry name" value="ZINC_FINGER_C2H2_1"/>
    <property type="match status" value="5"/>
</dbReference>
<evidence type="ECO:0000259" key="12">
    <source>
        <dbReference type="PROSITE" id="PS50157"/>
    </source>
</evidence>
<evidence type="ECO:0000256" key="8">
    <source>
        <dbReference type="ARBA" id="ARBA00023242"/>
    </source>
</evidence>
<sequence length="1277" mass="143086">EHTVRRISVLQPPHHNHTAAVAAAAAYSSPIFTTKSNHHSLGSASITSATAAAVASQLPITISSSHTVIQPVLHSGATVIENNYLFRNKSIPICIDTVNDGHRPTPTQMSTTTTQPVPTCGSDLVTSRIPLEILPAYLPHLQRPQAKITFKGPIVFPVLQNQLDNGTNLEFTVDDQRSESGYSSSSPERKTSASTTCAFKQVASLPMTSDTIGNTSAISSHKVDETDEEIEILDKDKENDKELLRLSSPVNGLVLPKTTGAVRPNTLSLRTNNGSNLVSSTLVSPDTPRPNKTCVQLYMNGHAYSGIGLKVTPRPVYCTIYKTQPMFVQQETDPNLSMYSNWTTSPLAVEDVMNMAEAPVVLGLYDSRCKHRTDSMLVTSASKADLNSTHSSYWGFRRSDEEKENLKDAIARLREDVGESAEQQAQVFRKISQMSASSAYTGDSDSDGEAGPPKRVRIFEGGFKSNEDYTYVRGRGRGKYVCEECGIRCKKPSMLKKHIRTHTDLRPYSCRHCAFAFKTKGNLTKHMKSKAHHKKCVELGIVPVPVTIDESQIDTDALAKQEMMEISCANLPEDEDEDEDEGEWDEDEEEEDDEGVPIPLIELQRMALPSVPGQFDDADIEGRARHVSESGSNATEAEEQEAARSLLILSAMGSDSDLTAIRKTSSSVSPNRSEDSPEKRKVSVIDRRISQHILNDEKQRRVSQHIHESEQQRRVSQQIHESEQQRRVSQQIHESEQQRRVSQQIHESEQQRRVSQQIHESEQQRRVSQHMHEAEMQRRMSQQIIESEQQRRVSQQIHETELHRRVSQQMMESEQQRRLSQILVLETEHQPRGIAQHMSPIGKPVTESVADFHISSAKMKPPTEPPPPLLSSPRKLSPIEQLQHQVQQQQHHLLQTTWTPNCPPDQQSRPRSYSFNDVPLAPSNHNTHHVFSPSSRLPIEPIETISEESSDESMDAFALRRYSMSVINDRHPGKPSSAHFPPVVEREEPMDLSLSTKPLEVVDGIVMPQFETPVNGSLGLRHGEFIPKAPQHVIADSIDGKSICSICSKQFSKPSQLRLHENIHYFERPFKCDSCAVSFRTKGHLQKHKRSVSHFNKVTINSTFGTPSSDNPRPFKCADCKIAFRIHGHLAKHLRSKMHIMKLECLGKLPFGMYAEMERSGVNLNEIDTTDCENSLQSLQMMAQRLYDPRQMRWASEPVPEGGPTPPVDHNNGHSFDDNNSGSHVKDEPNDAFYHSLERERKQTSGVAVTSHQTLPPMPPLLSSARLPSQLSPALML</sequence>
<dbReference type="FunFam" id="3.30.160.60:FF:000145">
    <property type="entry name" value="Zinc finger protein 574"/>
    <property type="match status" value="1"/>
</dbReference>
<dbReference type="GO" id="GO:0000981">
    <property type="term" value="F:DNA-binding transcription factor activity, RNA polymerase II-specific"/>
    <property type="evidence" value="ECO:0007669"/>
    <property type="project" value="TreeGrafter"/>
</dbReference>
<keyword evidence="8" id="KW-0539">Nucleus</keyword>
<keyword evidence="5" id="KW-0862">Zinc</keyword>
<feature type="region of interest" description="Disordered" evidence="11">
    <location>
        <begin position="1195"/>
        <end position="1277"/>
    </location>
</feature>
<dbReference type="SMART" id="SM00355">
    <property type="entry name" value="ZnF_C2H2"/>
    <property type="match status" value="5"/>
</dbReference>
<feature type="domain" description="C2H2-type" evidence="12">
    <location>
        <begin position="480"/>
        <end position="507"/>
    </location>
</feature>
<feature type="region of interest" description="Disordered" evidence="11">
    <location>
        <begin position="662"/>
        <end position="772"/>
    </location>
</feature>
<keyword evidence="6" id="KW-0805">Transcription regulation</keyword>
<keyword evidence="10" id="KW-0175">Coiled coil</keyword>
<feature type="domain" description="C2H2-type" evidence="12">
    <location>
        <begin position="1042"/>
        <end position="1069"/>
    </location>
</feature>
<feature type="domain" description="C2H2-type" evidence="12">
    <location>
        <begin position="508"/>
        <end position="532"/>
    </location>
</feature>
<feature type="domain" description="C2H2-type" evidence="12">
    <location>
        <begin position="1070"/>
        <end position="1099"/>
    </location>
</feature>
<dbReference type="InterPro" id="IPR036236">
    <property type="entry name" value="Znf_C2H2_sf"/>
</dbReference>
<proteinExistence type="predicted"/>
<dbReference type="Gene3D" id="3.30.160.60">
    <property type="entry name" value="Classic Zinc Finger"/>
    <property type="match status" value="4"/>
</dbReference>
<feature type="region of interest" description="Disordered" evidence="11">
    <location>
        <begin position="173"/>
        <end position="195"/>
    </location>
</feature>
<evidence type="ECO:0000256" key="11">
    <source>
        <dbReference type="SAM" id="MobiDB-lite"/>
    </source>
</evidence>
<evidence type="ECO:0000256" key="7">
    <source>
        <dbReference type="ARBA" id="ARBA00023163"/>
    </source>
</evidence>
<organism evidence="13">
    <name type="scientific">Medioppia subpectinata</name>
    <dbReference type="NCBI Taxonomy" id="1979941"/>
    <lineage>
        <taxon>Eukaryota</taxon>
        <taxon>Metazoa</taxon>
        <taxon>Ecdysozoa</taxon>
        <taxon>Arthropoda</taxon>
        <taxon>Chelicerata</taxon>
        <taxon>Arachnida</taxon>
        <taxon>Acari</taxon>
        <taxon>Acariformes</taxon>
        <taxon>Sarcoptiformes</taxon>
        <taxon>Oribatida</taxon>
        <taxon>Brachypylina</taxon>
        <taxon>Oppioidea</taxon>
        <taxon>Oppiidae</taxon>
        <taxon>Medioppia</taxon>
    </lineage>
</organism>
<gene>
    <name evidence="13" type="ORF">OSB1V03_LOCUS7178</name>
</gene>
<feature type="coiled-coil region" evidence="10">
    <location>
        <begin position="396"/>
        <end position="423"/>
    </location>
</feature>
<dbReference type="GO" id="GO:0008270">
    <property type="term" value="F:zinc ion binding"/>
    <property type="evidence" value="ECO:0007669"/>
    <property type="project" value="UniProtKB-KW"/>
</dbReference>
<protein>
    <recommendedName>
        <fullName evidence="12">C2H2-type domain-containing protein</fullName>
    </recommendedName>
</protein>
<evidence type="ECO:0000256" key="2">
    <source>
        <dbReference type="ARBA" id="ARBA00022723"/>
    </source>
</evidence>
<keyword evidence="7" id="KW-0804">Transcription</keyword>
<dbReference type="Pfam" id="PF00096">
    <property type="entry name" value="zf-C2H2"/>
    <property type="match status" value="3"/>
</dbReference>
<evidence type="ECO:0000256" key="6">
    <source>
        <dbReference type="ARBA" id="ARBA00023015"/>
    </source>
</evidence>
<feature type="domain" description="C2H2-type" evidence="12">
    <location>
        <begin position="1115"/>
        <end position="1144"/>
    </location>
</feature>
<evidence type="ECO:0000256" key="9">
    <source>
        <dbReference type="PROSITE-ProRule" id="PRU00042"/>
    </source>
</evidence>
<dbReference type="SUPFAM" id="SSF57667">
    <property type="entry name" value="beta-beta-alpha zinc fingers"/>
    <property type="match status" value="3"/>
</dbReference>
<evidence type="ECO:0000313" key="13">
    <source>
        <dbReference type="EMBL" id="CAD7626746.1"/>
    </source>
</evidence>
<reference evidence="13" key="1">
    <citation type="submission" date="2020-11" db="EMBL/GenBank/DDBJ databases">
        <authorList>
            <person name="Tran Van P."/>
        </authorList>
    </citation>
    <scope>NUCLEOTIDE SEQUENCE</scope>
</reference>
<dbReference type="GO" id="GO:0000978">
    <property type="term" value="F:RNA polymerase II cis-regulatory region sequence-specific DNA binding"/>
    <property type="evidence" value="ECO:0007669"/>
    <property type="project" value="TreeGrafter"/>
</dbReference>
<comment type="subcellular location">
    <subcellularLocation>
        <location evidence="1">Nucleus</location>
    </subcellularLocation>
</comment>
<keyword evidence="14" id="KW-1185">Reference proteome</keyword>
<dbReference type="FunFam" id="3.30.160.60:FF:000083">
    <property type="entry name" value="Immunodeficiency virus type I enhancer binding protein 1"/>
    <property type="match status" value="1"/>
</dbReference>
<accession>A0A7R9Q0D5</accession>
<dbReference type="PROSITE" id="PS50157">
    <property type="entry name" value="ZINC_FINGER_C2H2_2"/>
    <property type="match status" value="5"/>
</dbReference>
<dbReference type="EMBL" id="CAJPIZ010004121">
    <property type="protein sequence ID" value="CAG2107176.1"/>
    <property type="molecule type" value="Genomic_DNA"/>
</dbReference>
<dbReference type="EMBL" id="OC858696">
    <property type="protein sequence ID" value="CAD7626746.1"/>
    <property type="molecule type" value="Genomic_DNA"/>
</dbReference>
<dbReference type="InterPro" id="IPR013087">
    <property type="entry name" value="Znf_C2H2_type"/>
</dbReference>
<name>A0A7R9Q0D5_9ACAR</name>
<keyword evidence="2" id="KW-0479">Metal-binding</keyword>
<dbReference type="GO" id="GO:0005634">
    <property type="term" value="C:nucleus"/>
    <property type="evidence" value="ECO:0007669"/>
    <property type="project" value="UniProtKB-SubCell"/>
</dbReference>
<dbReference type="Proteomes" id="UP000759131">
    <property type="component" value="Unassembled WGS sequence"/>
</dbReference>